<evidence type="ECO:0000256" key="9">
    <source>
        <dbReference type="ARBA" id="ARBA00022723"/>
    </source>
</evidence>
<evidence type="ECO:0000256" key="11">
    <source>
        <dbReference type="ARBA" id="ARBA00022989"/>
    </source>
</evidence>
<dbReference type="KEGG" id="eiv:EIN_230090"/>
<evidence type="ECO:0000256" key="8">
    <source>
        <dbReference type="ARBA" id="ARBA00022692"/>
    </source>
</evidence>
<dbReference type="InterPro" id="IPR048254">
    <property type="entry name" value="CDP_ALCOHOL_P_TRANSF_CS"/>
</dbReference>
<dbReference type="Pfam" id="PF01066">
    <property type="entry name" value="CDP-OH_P_transf"/>
    <property type="match status" value="1"/>
</dbReference>
<dbReference type="InterPro" id="IPR014387">
    <property type="entry name" value="CDP_diag_ino_3_P_euk"/>
</dbReference>
<accession>A0A0A1U316</accession>
<dbReference type="OrthoDB" id="10251079at2759"/>
<keyword evidence="8 18" id="KW-0812">Transmembrane</keyword>
<keyword evidence="12 16" id="KW-0443">Lipid metabolism</keyword>
<reference evidence="19 20" key="1">
    <citation type="submission" date="2012-10" db="EMBL/GenBank/DDBJ databases">
        <authorList>
            <person name="Zafar N."/>
            <person name="Inman J."/>
            <person name="Hall N."/>
            <person name="Lorenzi H."/>
            <person name="Caler E."/>
        </authorList>
    </citation>
    <scope>NUCLEOTIDE SEQUENCE [LARGE SCALE GENOMIC DNA]</scope>
    <source>
        <strain evidence="19 20">IP1</strain>
    </source>
</reference>
<comment type="cofactor">
    <cofactor evidence="2">
        <name>Mg(2+)</name>
        <dbReference type="ChEBI" id="CHEBI:18420"/>
    </cofactor>
</comment>
<keyword evidence="7 16" id="KW-0808">Transferase</keyword>
<dbReference type="Gene3D" id="1.20.120.1760">
    <property type="match status" value="1"/>
</dbReference>
<evidence type="ECO:0000256" key="16">
    <source>
        <dbReference type="PIRNR" id="PIRNR000848"/>
    </source>
</evidence>
<proteinExistence type="inferred from homology"/>
<comment type="cofactor">
    <cofactor evidence="1">
        <name>Mn(2+)</name>
        <dbReference type="ChEBI" id="CHEBI:29035"/>
    </cofactor>
</comment>
<evidence type="ECO:0000256" key="1">
    <source>
        <dbReference type="ARBA" id="ARBA00001936"/>
    </source>
</evidence>
<dbReference type="InterPro" id="IPR043130">
    <property type="entry name" value="CDP-OH_PTrfase_TM_dom"/>
</dbReference>
<keyword evidence="6 16" id="KW-0444">Lipid biosynthesis</keyword>
<dbReference type="GO" id="GO:0005794">
    <property type="term" value="C:Golgi apparatus"/>
    <property type="evidence" value="ECO:0007669"/>
    <property type="project" value="TreeGrafter"/>
</dbReference>
<dbReference type="OMA" id="AQTYSEN"/>
<dbReference type="GO" id="GO:0003881">
    <property type="term" value="F:CDP-diacylglycerol-inositol 3-phosphatidyltransferase activity"/>
    <property type="evidence" value="ECO:0007669"/>
    <property type="project" value="UniProtKB-UniRule"/>
</dbReference>
<comment type="catalytic activity">
    <reaction evidence="16">
        <text>a CDP-1,2-diacyl-sn-glycerol + myo-inositol = a 1,2-diacyl-sn-glycero-3-phospho-(1D-myo-inositol) + CMP + H(+)</text>
        <dbReference type="Rhea" id="RHEA:11580"/>
        <dbReference type="ChEBI" id="CHEBI:15378"/>
        <dbReference type="ChEBI" id="CHEBI:17268"/>
        <dbReference type="ChEBI" id="CHEBI:57880"/>
        <dbReference type="ChEBI" id="CHEBI:58332"/>
        <dbReference type="ChEBI" id="CHEBI:60377"/>
        <dbReference type="EC" id="2.7.8.11"/>
    </reaction>
</comment>
<comment type="subcellular location">
    <subcellularLocation>
        <location evidence="3">Membrane</location>
        <topology evidence="3">Multi-pass membrane protein</topology>
    </subcellularLocation>
</comment>
<dbReference type="EC" id="2.7.8.11" evidence="5 16"/>
<evidence type="ECO:0000256" key="14">
    <source>
        <dbReference type="ARBA" id="ARBA00023209"/>
    </source>
</evidence>
<organism evidence="19 20">
    <name type="scientific">Entamoeba invadens IP1</name>
    <dbReference type="NCBI Taxonomy" id="370355"/>
    <lineage>
        <taxon>Eukaryota</taxon>
        <taxon>Amoebozoa</taxon>
        <taxon>Evosea</taxon>
        <taxon>Archamoebae</taxon>
        <taxon>Mastigamoebida</taxon>
        <taxon>Entamoebidae</taxon>
        <taxon>Entamoeba</taxon>
    </lineage>
</organism>
<evidence type="ECO:0000256" key="15">
    <source>
        <dbReference type="ARBA" id="ARBA00023264"/>
    </source>
</evidence>
<dbReference type="Proteomes" id="UP000014680">
    <property type="component" value="Unassembled WGS sequence"/>
</dbReference>
<keyword evidence="20" id="KW-1185">Reference proteome</keyword>
<dbReference type="PROSITE" id="PS00379">
    <property type="entry name" value="CDP_ALCOHOL_P_TRANSF"/>
    <property type="match status" value="1"/>
</dbReference>
<evidence type="ECO:0000256" key="13">
    <source>
        <dbReference type="ARBA" id="ARBA00023136"/>
    </source>
</evidence>
<dbReference type="VEuPathDB" id="AmoebaDB:EIN_230090"/>
<evidence type="ECO:0000256" key="2">
    <source>
        <dbReference type="ARBA" id="ARBA00001946"/>
    </source>
</evidence>
<dbReference type="GO" id="GO:0046872">
    <property type="term" value="F:metal ion binding"/>
    <property type="evidence" value="ECO:0007669"/>
    <property type="project" value="UniProtKB-KW"/>
</dbReference>
<dbReference type="AlphaFoldDB" id="A0A0A1U316"/>
<keyword evidence="9" id="KW-0479">Metal-binding</keyword>
<protein>
    <recommendedName>
        <fullName evidence="5 16">CDP-diacylglycerol--inositol 3-phosphatidyltransferase</fullName>
        <ecNumber evidence="5 16">2.7.8.11</ecNumber>
    </recommendedName>
</protein>
<dbReference type="GO" id="GO:0016020">
    <property type="term" value="C:membrane"/>
    <property type="evidence" value="ECO:0007669"/>
    <property type="project" value="UniProtKB-SubCell"/>
</dbReference>
<sequence length="214" mass="24652">MSNIFLYYANICDYIRILFLVVGVFFVFKAPVSFIICYCVSALCDAIDGNLARAFNQCSRLGAVLDMVTDRAGTTILITALAVLYPTYAPICCLITFVDICSHWTHMYCSLLRGVESHKIVTNPILKFYYTRSILFTLCLANEATFVMWYIRYFAQTDDYKPLITNCPFLWYLLNFLLIIATPLCVVKNLINLVQWYEAAKDLVDYEETHRKPN</sequence>
<keyword evidence="11 18" id="KW-1133">Transmembrane helix</keyword>
<keyword evidence="15 16" id="KW-1208">Phospholipid metabolism</keyword>
<evidence type="ECO:0000313" key="19">
    <source>
        <dbReference type="EMBL" id="ELP88456.1"/>
    </source>
</evidence>
<evidence type="ECO:0000256" key="12">
    <source>
        <dbReference type="ARBA" id="ARBA00023098"/>
    </source>
</evidence>
<feature type="transmembrane region" description="Helical" evidence="18">
    <location>
        <begin position="129"/>
        <end position="151"/>
    </location>
</feature>
<evidence type="ECO:0000256" key="4">
    <source>
        <dbReference type="ARBA" id="ARBA00010441"/>
    </source>
</evidence>
<evidence type="ECO:0000256" key="3">
    <source>
        <dbReference type="ARBA" id="ARBA00004141"/>
    </source>
</evidence>
<keyword evidence="13 16" id="KW-0472">Membrane</keyword>
<evidence type="ECO:0000256" key="5">
    <source>
        <dbReference type="ARBA" id="ARBA00013212"/>
    </source>
</evidence>
<evidence type="ECO:0000256" key="17">
    <source>
        <dbReference type="RuleBase" id="RU003750"/>
    </source>
</evidence>
<dbReference type="RefSeq" id="XP_004255227.1">
    <property type="nucleotide sequence ID" value="XM_004255179.1"/>
</dbReference>
<dbReference type="PANTHER" id="PTHR15362:SF4">
    <property type="entry name" value="CDP-DIACYLGLYCEROL--INOSITOL 3-PHOSPHATIDYLTRANSFERASE"/>
    <property type="match status" value="1"/>
</dbReference>
<name>A0A0A1U316_ENTIV</name>
<evidence type="ECO:0000256" key="10">
    <source>
        <dbReference type="ARBA" id="ARBA00022842"/>
    </source>
</evidence>
<comment type="similarity">
    <text evidence="4 16 17">Belongs to the CDP-alcohol phosphatidyltransferase class-I family.</text>
</comment>
<dbReference type="GeneID" id="14887454"/>
<gene>
    <name evidence="19" type="ORF">EIN_230090</name>
</gene>
<dbReference type="EMBL" id="KB206756">
    <property type="protein sequence ID" value="ELP88456.1"/>
    <property type="molecule type" value="Genomic_DNA"/>
</dbReference>
<dbReference type="PANTHER" id="PTHR15362">
    <property type="entry name" value="PHOSPHATIDYLINOSITOL SYNTHASE"/>
    <property type="match status" value="1"/>
</dbReference>
<dbReference type="InterPro" id="IPR000462">
    <property type="entry name" value="CDP-OH_P_trans"/>
</dbReference>
<evidence type="ECO:0000313" key="20">
    <source>
        <dbReference type="Proteomes" id="UP000014680"/>
    </source>
</evidence>
<dbReference type="GO" id="GO:0006661">
    <property type="term" value="P:phosphatidylinositol biosynthetic process"/>
    <property type="evidence" value="ECO:0007669"/>
    <property type="project" value="TreeGrafter"/>
</dbReference>
<evidence type="ECO:0000256" key="6">
    <source>
        <dbReference type="ARBA" id="ARBA00022516"/>
    </source>
</evidence>
<dbReference type="PIRSF" id="PIRSF000848">
    <property type="entry name" value="CDP_diag_ino_3_P"/>
    <property type="match status" value="1"/>
</dbReference>
<evidence type="ECO:0000256" key="7">
    <source>
        <dbReference type="ARBA" id="ARBA00022679"/>
    </source>
</evidence>
<keyword evidence="14 16" id="KW-0594">Phospholipid biosynthesis</keyword>
<evidence type="ECO:0000256" key="18">
    <source>
        <dbReference type="SAM" id="Phobius"/>
    </source>
</evidence>
<feature type="transmembrane region" description="Helical" evidence="18">
    <location>
        <begin position="171"/>
        <end position="191"/>
    </location>
</feature>
<keyword evidence="10" id="KW-0460">Magnesium</keyword>